<organism evidence="1 2">
    <name type="scientific">Metarhizobium album</name>
    <dbReference type="NCBI Taxonomy" id="2182425"/>
    <lineage>
        <taxon>Bacteria</taxon>
        <taxon>Pseudomonadati</taxon>
        <taxon>Pseudomonadota</taxon>
        <taxon>Alphaproteobacteria</taxon>
        <taxon>Hyphomicrobiales</taxon>
        <taxon>Rhizobiaceae</taxon>
        <taxon>Metarhizobium</taxon>
    </lineage>
</organism>
<comment type="caution">
    <text evidence="1">The sequence shown here is derived from an EMBL/GenBank/DDBJ whole genome shotgun (WGS) entry which is preliminary data.</text>
</comment>
<dbReference type="RefSeq" id="WP_109457388.1">
    <property type="nucleotide sequence ID" value="NZ_QFBC01000002.1"/>
</dbReference>
<dbReference type="OrthoDB" id="7996094at2"/>
<dbReference type="AlphaFoldDB" id="A0A2U2DVF3"/>
<evidence type="ECO:0000313" key="2">
    <source>
        <dbReference type="Proteomes" id="UP000245252"/>
    </source>
</evidence>
<reference evidence="1 2" key="1">
    <citation type="submission" date="2018-05" db="EMBL/GenBank/DDBJ databases">
        <title>The draft genome of strain NS-104.</title>
        <authorList>
            <person name="Hang P."/>
            <person name="Jiang J."/>
        </authorList>
    </citation>
    <scope>NUCLEOTIDE SEQUENCE [LARGE SCALE GENOMIC DNA]</scope>
    <source>
        <strain evidence="1 2">NS-104</strain>
    </source>
</reference>
<gene>
    <name evidence="1" type="ORF">DEM27_06505</name>
</gene>
<evidence type="ECO:0000313" key="1">
    <source>
        <dbReference type="EMBL" id="PWE57284.1"/>
    </source>
</evidence>
<sequence length="165" mass="18463">MDPRQFLEVILKPNVAEALEKFKDLRSNFNAVATADAMAAHIFYWAKKREVLEVAHIKDDLNYRLELRRLNAHMALLFDVAKALKHVELERGNPMVKAASEVDVRSFGYGEGGYGVGPYGGGPQVSVFIEGRKIQLASLFHGAIEVYELILNRMESWLAASDTAK</sequence>
<dbReference type="EMBL" id="QFBC01000002">
    <property type="protein sequence ID" value="PWE57284.1"/>
    <property type="molecule type" value="Genomic_DNA"/>
</dbReference>
<accession>A0A2U2DVF3</accession>
<name>A0A2U2DVF3_9HYPH</name>
<protein>
    <submittedName>
        <fullName evidence="1">Uncharacterized protein</fullName>
    </submittedName>
</protein>
<dbReference type="Proteomes" id="UP000245252">
    <property type="component" value="Unassembled WGS sequence"/>
</dbReference>
<keyword evidence="2" id="KW-1185">Reference proteome</keyword>
<proteinExistence type="predicted"/>